<dbReference type="Proteomes" id="UP000614490">
    <property type="component" value="Unassembled WGS sequence"/>
</dbReference>
<protein>
    <submittedName>
        <fullName evidence="3">LPXTG cell wall anchor domain-containing protein</fullName>
    </submittedName>
</protein>
<evidence type="ECO:0000256" key="1">
    <source>
        <dbReference type="SAM" id="Phobius"/>
    </source>
</evidence>
<keyword evidence="2" id="KW-0732">Signal</keyword>
<keyword evidence="1" id="KW-0812">Transmembrane</keyword>
<feature type="chain" id="PRO_5037299418" evidence="2">
    <location>
        <begin position="25"/>
        <end position="192"/>
    </location>
</feature>
<dbReference type="EMBL" id="JADZSC010000003">
    <property type="protein sequence ID" value="MBH0231154.1"/>
    <property type="molecule type" value="Genomic_DNA"/>
</dbReference>
<proteinExistence type="predicted"/>
<feature type="transmembrane region" description="Helical" evidence="1">
    <location>
        <begin position="169"/>
        <end position="187"/>
    </location>
</feature>
<keyword evidence="1" id="KW-0472">Membrane</keyword>
<evidence type="ECO:0000313" key="3">
    <source>
        <dbReference type="EMBL" id="MBH0231154.1"/>
    </source>
</evidence>
<feature type="signal peptide" evidence="2">
    <location>
        <begin position="1"/>
        <end position="24"/>
    </location>
</feature>
<dbReference type="NCBIfam" id="TIGR01167">
    <property type="entry name" value="LPXTG_anchor"/>
    <property type="match status" value="1"/>
</dbReference>
<accession>A0A931HX30</accession>
<name>A0A931HX30_9BACI</name>
<evidence type="ECO:0000256" key="2">
    <source>
        <dbReference type="SAM" id="SignalP"/>
    </source>
</evidence>
<keyword evidence="1" id="KW-1133">Transmembrane helix</keyword>
<gene>
    <name evidence="3" type="ORF">H0267_13080</name>
</gene>
<keyword evidence="4" id="KW-1185">Reference proteome</keyword>
<comment type="caution">
    <text evidence="3">The sequence shown here is derived from an EMBL/GenBank/DDBJ whole genome shotgun (WGS) entry which is preliminary data.</text>
</comment>
<evidence type="ECO:0000313" key="4">
    <source>
        <dbReference type="Proteomes" id="UP000614490"/>
    </source>
</evidence>
<dbReference type="RefSeq" id="WP_197317796.1">
    <property type="nucleotide sequence ID" value="NZ_JADZSC010000003.1"/>
</dbReference>
<dbReference type="AlphaFoldDB" id="A0A931HX30"/>
<sequence>MIKKLLVVFVTALVFTGLHSPVFAEDHGEPPVKDLEQQFKNVLMVETEEDGEVTKYDSMDEVEQELDAFMTKPLMDHYSEMYFMEENDKLYKKSLGYPIFVETDKDYELEKVSENKYKLTQEGSSQTHGDYTFEVTYSYEAGKWVFSKRSATQNENGGEMPDTATPAPMIMLAGAGIMLLGALALFTRRRTV</sequence>
<reference evidence="3 4" key="1">
    <citation type="journal article" date="2005" name="Int. J. Syst. Evol. Microbiol.">
        <title>Halobacillus yeomjeoni sp. nov., isolated from a marine solar saltern in Korea.</title>
        <authorList>
            <person name="Yoon J.H."/>
            <person name="Kang S.J."/>
            <person name="Lee C.H."/>
            <person name="Oh H.W."/>
            <person name="Oh T.K."/>
        </authorList>
    </citation>
    <scope>NUCLEOTIDE SEQUENCE [LARGE SCALE GENOMIC DNA]</scope>
    <source>
        <strain evidence="3 4">KCTC 3957</strain>
    </source>
</reference>
<organism evidence="3 4">
    <name type="scientific">Halobacillus yeomjeoni</name>
    <dbReference type="NCBI Taxonomy" id="311194"/>
    <lineage>
        <taxon>Bacteria</taxon>
        <taxon>Bacillati</taxon>
        <taxon>Bacillota</taxon>
        <taxon>Bacilli</taxon>
        <taxon>Bacillales</taxon>
        <taxon>Bacillaceae</taxon>
        <taxon>Halobacillus</taxon>
    </lineage>
</organism>